<evidence type="ECO:0000256" key="1">
    <source>
        <dbReference type="SAM" id="Phobius"/>
    </source>
</evidence>
<sequence>MEWNGERWDDDKTLEEMNNDDRMKISESICVDHMDYFKKFTNVYTILTLVFGLIASVMFSSESRNNVEESIIIVKSPKNYSNLFKSILTVVSGAIHSFFLPEDERHLRTKRHRRIPTRKFQNAILQVKVTLCKQLILLIFTILSILAIYIYHLWSRDFMITIGGLNISAIHLFKGLLFDNTVKITR</sequence>
<proteinExistence type="predicted"/>
<keyword evidence="1" id="KW-0472">Membrane</keyword>
<dbReference type="AlphaFoldDB" id="A0ABD1EHB5"/>
<evidence type="ECO:0000313" key="3">
    <source>
        <dbReference type="Proteomes" id="UP001566132"/>
    </source>
</evidence>
<keyword evidence="1" id="KW-0812">Transmembrane</keyword>
<gene>
    <name evidence="2" type="ORF">ABEB36_009743</name>
</gene>
<evidence type="ECO:0000313" key="2">
    <source>
        <dbReference type="EMBL" id="KAL1494090.1"/>
    </source>
</evidence>
<name>A0ABD1EHB5_HYPHA</name>
<accession>A0ABD1EHB5</accession>
<protein>
    <submittedName>
        <fullName evidence="2">Uncharacterized protein</fullName>
    </submittedName>
</protein>
<feature type="transmembrane region" description="Helical" evidence="1">
    <location>
        <begin position="158"/>
        <end position="177"/>
    </location>
</feature>
<keyword evidence="3" id="KW-1185">Reference proteome</keyword>
<comment type="caution">
    <text evidence="2">The sequence shown here is derived from an EMBL/GenBank/DDBJ whole genome shotgun (WGS) entry which is preliminary data.</text>
</comment>
<feature type="transmembrane region" description="Helical" evidence="1">
    <location>
        <begin position="135"/>
        <end position="152"/>
    </location>
</feature>
<keyword evidence="1" id="KW-1133">Transmembrane helix</keyword>
<reference evidence="2 3" key="1">
    <citation type="submission" date="2024-05" db="EMBL/GenBank/DDBJ databases">
        <title>Genetic variation in Jamaican populations of the coffee berry borer (Hypothenemus hampei).</title>
        <authorList>
            <person name="Errbii M."/>
            <person name="Myrie A."/>
        </authorList>
    </citation>
    <scope>NUCLEOTIDE SEQUENCE [LARGE SCALE GENOMIC DNA]</scope>
    <source>
        <strain evidence="2">JA-Hopewell-2020-01-JO</strain>
        <tissue evidence="2">Whole body</tissue>
    </source>
</reference>
<dbReference type="EMBL" id="JBDJPC010000007">
    <property type="protein sequence ID" value="KAL1494090.1"/>
    <property type="molecule type" value="Genomic_DNA"/>
</dbReference>
<feature type="transmembrane region" description="Helical" evidence="1">
    <location>
        <begin position="43"/>
        <end position="60"/>
    </location>
</feature>
<dbReference type="Proteomes" id="UP001566132">
    <property type="component" value="Unassembled WGS sequence"/>
</dbReference>
<organism evidence="2 3">
    <name type="scientific">Hypothenemus hampei</name>
    <name type="common">Coffee berry borer</name>
    <dbReference type="NCBI Taxonomy" id="57062"/>
    <lineage>
        <taxon>Eukaryota</taxon>
        <taxon>Metazoa</taxon>
        <taxon>Ecdysozoa</taxon>
        <taxon>Arthropoda</taxon>
        <taxon>Hexapoda</taxon>
        <taxon>Insecta</taxon>
        <taxon>Pterygota</taxon>
        <taxon>Neoptera</taxon>
        <taxon>Endopterygota</taxon>
        <taxon>Coleoptera</taxon>
        <taxon>Polyphaga</taxon>
        <taxon>Cucujiformia</taxon>
        <taxon>Curculionidae</taxon>
        <taxon>Scolytinae</taxon>
        <taxon>Hypothenemus</taxon>
    </lineage>
</organism>